<sequence>MNINVDSAKDTLCKNILIYGYCKYENKGCAFSHKGNKKEPIASPQPGNADLTGSTPTVSTPTTNKKKFNLNTPSFQPKSGKFSPKLDNVATFVPQDYDGGINSISISNGGKKFNTSANAFTPSSLDNPYTPPINPSMSTTSVNSPIQNHILPNSAGGQSINSNNGEMYYNQTNYPLNYHLYAPAPPPNLRIPLPPYETNANDMFIPNDLRESLTKKNAATLMTLNRSNLPENINVYHSLVPLDLESKSKVWKLNSAIFKVFSNIDGNAYTLRKIEFDSTIDSENFKTIKRWKSIKNSNIVKLQDCFTSIAFDGLNSKLVMIYDYYPESMTLLEQHFNRKLGYKLEPITEDLLWIYIIQITNALMTIHENGLAARSSLSLSKIIVTNKNRIRLSSVGIDDILNYENDKGYNIKTIMSNEQKLDLKRFGDILIELCNLLLPLTQRNDLNSLKSVISNDLFEVISKLVNDYELINLEKFNQFYLSSKTIRLVNNLQDSNDYVESQLTRELENARLFRLITKINFIIDSPVLNWEENDRVYLIKLFHDYIFHKMSDGKPVVDLSRVLVKLNKLDVGIEERFLLISKDEKSSILVSYKEIRDLIDSVFRELTK</sequence>
<comment type="caution">
    <text evidence="1">The sequence shown here is derived from an EMBL/GenBank/DDBJ whole genome shotgun (WGS) entry which is preliminary data.</text>
</comment>
<keyword evidence="2" id="KW-1185">Reference proteome</keyword>
<protein>
    <submittedName>
        <fullName evidence="1">PAN2-PAN3 deadenylation complex subunit Pan3p</fullName>
    </submittedName>
</protein>
<evidence type="ECO:0000313" key="1">
    <source>
        <dbReference type="EMBL" id="CAH6721771.1"/>
    </source>
</evidence>
<dbReference type="EMBL" id="CALSDN010000007">
    <property type="protein sequence ID" value="CAH6721771.1"/>
    <property type="molecule type" value="Genomic_DNA"/>
</dbReference>
<proteinExistence type="predicted"/>
<gene>
    <name evidence="1" type="ORF">CLIB1444_07S02080</name>
</gene>
<dbReference type="Proteomes" id="UP001152531">
    <property type="component" value="Unassembled WGS sequence"/>
</dbReference>
<organism evidence="1 2">
    <name type="scientific">[Candida] jaroonii</name>
    <dbReference type="NCBI Taxonomy" id="467808"/>
    <lineage>
        <taxon>Eukaryota</taxon>
        <taxon>Fungi</taxon>
        <taxon>Dikarya</taxon>
        <taxon>Ascomycota</taxon>
        <taxon>Saccharomycotina</taxon>
        <taxon>Pichiomycetes</taxon>
        <taxon>Debaryomycetaceae</taxon>
        <taxon>Yamadazyma</taxon>
    </lineage>
</organism>
<name>A0ACA9YAI7_9ASCO</name>
<reference evidence="1" key="1">
    <citation type="submission" date="2022-06" db="EMBL/GenBank/DDBJ databases">
        <authorList>
            <person name="Legras J.-L."/>
            <person name="Devillers H."/>
            <person name="Grondin C."/>
        </authorList>
    </citation>
    <scope>NUCLEOTIDE SEQUENCE</scope>
    <source>
        <strain evidence="1">CLIB 1444</strain>
    </source>
</reference>
<accession>A0ACA9YAI7</accession>
<evidence type="ECO:0000313" key="2">
    <source>
        <dbReference type="Proteomes" id="UP001152531"/>
    </source>
</evidence>